<dbReference type="EMBL" id="JSWE01000036">
    <property type="protein sequence ID" value="KIE06148.1"/>
    <property type="molecule type" value="Genomic_DNA"/>
</dbReference>
<dbReference type="InterPro" id="IPR032831">
    <property type="entry name" value="LptM_cons"/>
</dbReference>
<dbReference type="STRING" id="86105.NF27_BK00690"/>
<keyword evidence="2" id="KW-0732">Signal</keyword>
<keyword evidence="4" id="KW-0564">Palmitate</keyword>
<dbReference type="RefSeq" id="WP_239647804.1">
    <property type="nucleotide sequence ID" value="NZ_JSWE01000036.1"/>
</dbReference>
<dbReference type="NCBIfam" id="NF047847">
    <property type="entry name" value="SS_mature_LptM"/>
    <property type="match status" value="1"/>
</dbReference>
<reference evidence="7 8" key="1">
    <citation type="submission" date="2014-11" db="EMBL/GenBank/DDBJ databases">
        <title>A Rickettsiales Symbiont of Amoebae With Ancient Features.</title>
        <authorList>
            <person name="Schulz F."/>
            <person name="Martijn J."/>
            <person name="Wascher F."/>
            <person name="Kostanjsek R."/>
            <person name="Ettema T.J."/>
            <person name="Horn M."/>
        </authorList>
    </citation>
    <scope>NUCLEOTIDE SEQUENCE [LARGE SCALE GENOMIC DNA]</scope>
    <source>
        <strain evidence="7 8">UWC36</strain>
    </source>
</reference>
<keyword evidence="5" id="KW-0998">Cell outer membrane</keyword>
<evidence type="ECO:0000313" key="7">
    <source>
        <dbReference type="EMBL" id="KIE06148.1"/>
    </source>
</evidence>
<evidence type="ECO:0000256" key="4">
    <source>
        <dbReference type="ARBA" id="ARBA00023139"/>
    </source>
</evidence>
<evidence type="ECO:0000256" key="3">
    <source>
        <dbReference type="ARBA" id="ARBA00023136"/>
    </source>
</evidence>
<evidence type="ECO:0008006" key="9">
    <source>
        <dbReference type="Google" id="ProtNLM"/>
    </source>
</evidence>
<keyword evidence="6" id="KW-0449">Lipoprotein</keyword>
<comment type="caution">
    <text evidence="7">The sequence shown here is derived from an EMBL/GenBank/DDBJ whole genome shotgun (WGS) entry which is preliminary data.</text>
</comment>
<evidence type="ECO:0000313" key="8">
    <source>
        <dbReference type="Proteomes" id="UP000031258"/>
    </source>
</evidence>
<proteinExistence type="predicted"/>
<accession>A0A0C1QQH9</accession>
<gene>
    <name evidence="7" type="ORF">NF27_BK00690</name>
</gene>
<dbReference type="AlphaFoldDB" id="A0A0C1QQH9"/>
<protein>
    <recommendedName>
        <fullName evidence="9">Lipoprotein</fullName>
    </recommendedName>
</protein>
<evidence type="ECO:0000256" key="1">
    <source>
        <dbReference type="ARBA" id="ARBA00004459"/>
    </source>
</evidence>
<sequence>MIKKTLLSIMLSLALCSCGIKGDLSLPDEEGVYIPPQDNK</sequence>
<dbReference type="PROSITE" id="PS51257">
    <property type="entry name" value="PROKAR_LIPOPROTEIN"/>
    <property type="match status" value="1"/>
</dbReference>
<keyword evidence="8" id="KW-1185">Reference proteome</keyword>
<dbReference type="Proteomes" id="UP000031258">
    <property type="component" value="Unassembled WGS sequence"/>
</dbReference>
<keyword evidence="3" id="KW-0472">Membrane</keyword>
<organism evidence="7 8">
    <name type="scientific">Candidatus Jidaibacter acanthamoebae</name>
    <dbReference type="NCBI Taxonomy" id="86105"/>
    <lineage>
        <taxon>Bacteria</taxon>
        <taxon>Pseudomonadati</taxon>
        <taxon>Pseudomonadota</taxon>
        <taxon>Alphaproteobacteria</taxon>
        <taxon>Rickettsiales</taxon>
        <taxon>Candidatus Midichloriaceae</taxon>
        <taxon>Candidatus Jidaibacter</taxon>
    </lineage>
</organism>
<evidence type="ECO:0000256" key="6">
    <source>
        <dbReference type="ARBA" id="ARBA00023288"/>
    </source>
</evidence>
<evidence type="ECO:0000256" key="2">
    <source>
        <dbReference type="ARBA" id="ARBA00022729"/>
    </source>
</evidence>
<name>A0A0C1QQH9_9RICK</name>
<evidence type="ECO:0000256" key="5">
    <source>
        <dbReference type="ARBA" id="ARBA00023237"/>
    </source>
</evidence>
<comment type="subcellular location">
    <subcellularLocation>
        <location evidence="1">Cell outer membrane</location>
        <topology evidence="1">Lipid-anchor</topology>
    </subcellularLocation>
</comment>